<evidence type="ECO:0000256" key="1">
    <source>
        <dbReference type="ARBA" id="ARBA00023242"/>
    </source>
</evidence>
<dbReference type="InterPro" id="IPR003309">
    <property type="entry name" value="SCAN_dom"/>
</dbReference>
<evidence type="ECO:0000313" key="3">
    <source>
        <dbReference type="Ensembl" id="ENSPCEP00000007659.1"/>
    </source>
</evidence>
<feature type="domain" description="SCAN box" evidence="2">
    <location>
        <begin position="58"/>
        <end position="123"/>
    </location>
</feature>
<dbReference type="AlphaFoldDB" id="A0A8C8RLP7"/>
<dbReference type="PANTHER" id="PTHR45935:SF15">
    <property type="entry name" value="SCAN BOX DOMAIN-CONTAINING PROTEIN"/>
    <property type="match status" value="1"/>
</dbReference>
<reference evidence="3" key="2">
    <citation type="submission" date="2025-09" db="UniProtKB">
        <authorList>
            <consortium name="Ensembl"/>
        </authorList>
    </citation>
    <scope>IDENTIFICATION</scope>
</reference>
<accession>A0A8C8RLP7</accession>
<evidence type="ECO:0000313" key="4">
    <source>
        <dbReference type="Proteomes" id="UP000694393"/>
    </source>
</evidence>
<dbReference type="Proteomes" id="UP000694393">
    <property type="component" value="Unplaced"/>
</dbReference>
<protein>
    <recommendedName>
        <fullName evidence="2">SCAN box domain-containing protein</fullName>
    </recommendedName>
</protein>
<dbReference type="Pfam" id="PF02023">
    <property type="entry name" value="SCAN"/>
    <property type="match status" value="1"/>
</dbReference>
<sequence>MGLGDDPEAFLITFERVASAAGWPQGAYRALLDEDAQRYERVKAAILDALDVTPDTFRRRFRGKSYLLGTRPRAVAQELKDLAWRWLQPGIHTAAEVTDQVITEQFIRILPPRGRAWVLRHRP</sequence>
<dbReference type="PROSITE" id="PS50804">
    <property type="entry name" value="SCAN_BOX"/>
    <property type="match status" value="1"/>
</dbReference>
<evidence type="ECO:0000259" key="2">
    <source>
        <dbReference type="PROSITE" id="PS50804"/>
    </source>
</evidence>
<organism evidence="3 4">
    <name type="scientific">Pelusios castaneus</name>
    <name type="common">West African mud turtle</name>
    <dbReference type="NCBI Taxonomy" id="367368"/>
    <lineage>
        <taxon>Eukaryota</taxon>
        <taxon>Metazoa</taxon>
        <taxon>Chordata</taxon>
        <taxon>Craniata</taxon>
        <taxon>Vertebrata</taxon>
        <taxon>Euteleostomi</taxon>
        <taxon>Archelosauria</taxon>
        <taxon>Testudinata</taxon>
        <taxon>Testudines</taxon>
        <taxon>Pleurodira</taxon>
        <taxon>Pelomedusidae</taxon>
        <taxon>Pelusios</taxon>
    </lineage>
</organism>
<name>A0A8C8RLP7_9SAUR</name>
<dbReference type="Gene3D" id="1.10.4020.10">
    <property type="entry name" value="DNA breaking-rejoining enzymes"/>
    <property type="match status" value="1"/>
</dbReference>
<keyword evidence="4" id="KW-1185">Reference proteome</keyword>
<dbReference type="InterPro" id="IPR050916">
    <property type="entry name" value="SCAN-C2H2_zinc_finger"/>
</dbReference>
<dbReference type="SUPFAM" id="SSF47353">
    <property type="entry name" value="Retrovirus capsid dimerization domain-like"/>
    <property type="match status" value="1"/>
</dbReference>
<dbReference type="Ensembl" id="ENSPCET00000007928.1">
    <property type="protein sequence ID" value="ENSPCEP00000007659.1"/>
    <property type="gene ID" value="ENSPCEG00000006140.1"/>
</dbReference>
<dbReference type="PANTHER" id="PTHR45935">
    <property type="entry name" value="PROTEIN ZBED8-RELATED"/>
    <property type="match status" value="1"/>
</dbReference>
<keyword evidence="1" id="KW-0539">Nucleus</keyword>
<reference evidence="3" key="1">
    <citation type="submission" date="2025-08" db="UniProtKB">
        <authorList>
            <consortium name="Ensembl"/>
        </authorList>
    </citation>
    <scope>IDENTIFICATION</scope>
</reference>
<dbReference type="InterPro" id="IPR038269">
    <property type="entry name" value="SCAN_sf"/>
</dbReference>
<proteinExistence type="predicted"/>